<sequence length="152" mass="16186">MMRLRRLRPSGRVDAVPADTTEAAVTAMVPEANTADLPSRIAAFDSSAPAAAARQVKPAAATLPGIADAALPSKEIPPERFHGRWIVGRVAADATAPRRFASDRGWIGRTLQLGEEAVGWIAGGELTADRLGVEPDLVDYLDRRNRPAVRGI</sequence>
<evidence type="ECO:0000313" key="2">
    <source>
        <dbReference type="Proteomes" id="UP000241167"/>
    </source>
</evidence>
<dbReference type="Proteomes" id="UP000241167">
    <property type="component" value="Unassembled WGS sequence"/>
</dbReference>
<keyword evidence="2" id="KW-1185">Reference proteome</keyword>
<accession>A0A2P7QLP6</accession>
<gene>
    <name evidence="1" type="ORF">C7I55_16180</name>
</gene>
<proteinExistence type="predicted"/>
<reference evidence="1 2" key="1">
    <citation type="submission" date="2018-03" db="EMBL/GenBank/DDBJ databases">
        <title>The draft genome of Sphingosinicella sp. GL-C-18.</title>
        <authorList>
            <person name="Liu L."/>
            <person name="Li L."/>
            <person name="Liang L."/>
            <person name="Zhang X."/>
            <person name="Wang T."/>
        </authorList>
    </citation>
    <scope>NUCLEOTIDE SEQUENCE [LARGE SCALE GENOMIC DNA]</scope>
    <source>
        <strain evidence="1 2">GL-C-18</strain>
    </source>
</reference>
<protein>
    <submittedName>
        <fullName evidence="1">Uncharacterized protein</fullName>
    </submittedName>
</protein>
<evidence type="ECO:0000313" key="1">
    <source>
        <dbReference type="EMBL" id="PSJ38864.1"/>
    </source>
</evidence>
<dbReference type="AlphaFoldDB" id="A0A2P7QLP6"/>
<dbReference type="EMBL" id="PXYI01000005">
    <property type="protein sequence ID" value="PSJ38864.1"/>
    <property type="molecule type" value="Genomic_DNA"/>
</dbReference>
<name>A0A2P7QLP6_9SPHN</name>
<organism evidence="1 2">
    <name type="scientific">Allosphingosinicella deserti</name>
    <dbReference type="NCBI Taxonomy" id="2116704"/>
    <lineage>
        <taxon>Bacteria</taxon>
        <taxon>Pseudomonadati</taxon>
        <taxon>Pseudomonadota</taxon>
        <taxon>Alphaproteobacteria</taxon>
        <taxon>Sphingomonadales</taxon>
        <taxon>Sphingomonadaceae</taxon>
        <taxon>Allosphingosinicella</taxon>
    </lineage>
</organism>
<dbReference type="RefSeq" id="WP_106514056.1">
    <property type="nucleotide sequence ID" value="NZ_PXYI01000005.1"/>
</dbReference>
<comment type="caution">
    <text evidence="1">The sequence shown here is derived from an EMBL/GenBank/DDBJ whole genome shotgun (WGS) entry which is preliminary data.</text>
</comment>